<dbReference type="Proteomes" id="UP000006976">
    <property type="component" value="Unassembled WGS sequence"/>
</dbReference>
<dbReference type="AlphaFoldDB" id="A0ABC9QVM8"/>
<feature type="domain" description="Carrier" evidence="1">
    <location>
        <begin position="4"/>
        <end position="78"/>
    </location>
</feature>
<comment type="caution">
    <text evidence="2">The sequence shown here is derived from an EMBL/GenBank/DDBJ whole genome shotgun (WGS) entry which is preliminary data.</text>
</comment>
<dbReference type="SUPFAM" id="SSF47336">
    <property type="entry name" value="ACP-like"/>
    <property type="match status" value="1"/>
</dbReference>
<gene>
    <name evidence="2" type="ORF">III_05682</name>
</gene>
<protein>
    <submittedName>
        <fullName evidence="2">Acyl carrier protein</fullName>
    </submittedName>
</protein>
<proteinExistence type="predicted"/>
<dbReference type="EMBL" id="AHEV01000051">
    <property type="protein sequence ID" value="EJR29913.1"/>
    <property type="molecule type" value="Genomic_DNA"/>
</dbReference>
<dbReference type="PROSITE" id="PS50075">
    <property type="entry name" value="CARRIER"/>
    <property type="match status" value="1"/>
</dbReference>
<organism evidence="2 3">
    <name type="scientific">Bacillus mycoides</name>
    <dbReference type="NCBI Taxonomy" id="1405"/>
    <lineage>
        <taxon>Bacteria</taxon>
        <taxon>Bacillati</taxon>
        <taxon>Bacillota</taxon>
        <taxon>Bacilli</taxon>
        <taxon>Bacillales</taxon>
        <taxon>Bacillaceae</taxon>
        <taxon>Bacillus</taxon>
        <taxon>Bacillus cereus group</taxon>
    </lineage>
</organism>
<accession>A0ABC9QVM8</accession>
<dbReference type="Pfam" id="PF00550">
    <property type="entry name" value="PP-binding"/>
    <property type="match status" value="1"/>
</dbReference>
<dbReference type="Gene3D" id="1.10.1200.10">
    <property type="entry name" value="ACP-like"/>
    <property type="match status" value="1"/>
</dbReference>
<sequence length="81" mass="9356">MKHMDVKVIVYSLLKETFSIDPNYVFEEDRLKDLGIDSLEIIELIIELEKIIGRPIDDKELVFLNTVGDIIKFIATECVKS</sequence>
<evidence type="ECO:0000313" key="3">
    <source>
        <dbReference type="Proteomes" id="UP000006976"/>
    </source>
</evidence>
<reference evidence="2 3" key="1">
    <citation type="submission" date="2012-04" db="EMBL/GenBank/DDBJ databases">
        <title>The Genome Sequence of Bacillus cereus VD078.</title>
        <authorList>
            <consortium name="The Broad Institute Genome Sequencing Platform"/>
            <consortium name="The Broad Institute Genome Sequencing Center for Infectious Disease"/>
            <person name="Feldgarden M."/>
            <person name="Van der Auwera G.A."/>
            <person name="Mahillon J."/>
            <person name="Duprez V."/>
            <person name="Timmery S."/>
            <person name="Mattelet C."/>
            <person name="Dierick K."/>
            <person name="Sun M."/>
            <person name="Yu Z."/>
            <person name="Zhu L."/>
            <person name="Hu X."/>
            <person name="Shank E.B."/>
            <person name="Swiecicka I."/>
            <person name="Hansen B.M."/>
            <person name="Andrup L."/>
            <person name="Young S.K."/>
            <person name="Zeng Q."/>
            <person name="Gargeya S."/>
            <person name="Fitzgerald M."/>
            <person name="Haas B."/>
            <person name="Abouelleil A."/>
            <person name="Alvarado L."/>
            <person name="Arachchi H.M."/>
            <person name="Berlin A."/>
            <person name="Chapman S.B."/>
            <person name="Goldberg J."/>
            <person name="Griggs A."/>
            <person name="Gujja S."/>
            <person name="Hansen M."/>
            <person name="Howarth C."/>
            <person name="Imamovic A."/>
            <person name="Larimer J."/>
            <person name="McCowen C."/>
            <person name="Montmayeur A."/>
            <person name="Murphy C."/>
            <person name="Neiman D."/>
            <person name="Pearson M."/>
            <person name="Priest M."/>
            <person name="Roberts A."/>
            <person name="Saif S."/>
            <person name="Shea T."/>
            <person name="Sisk P."/>
            <person name="Sykes S."/>
            <person name="Wortman J."/>
            <person name="Nusbaum C."/>
            <person name="Birren B."/>
        </authorList>
    </citation>
    <scope>NUCLEOTIDE SEQUENCE [LARGE SCALE GENOMIC DNA]</scope>
    <source>
        <strain evidence="2 3">VD078</strain>
    </source>
</reference>
<dbReference type="InterPro" id="IPR009081">
    <property type="entry name" value="PP-bd_ACP"/>
</dbReference>
<evidence type="ECO:0000313" key="2">
    <source>
        <dbReference type="EMBL" id="EJR29913.1"/>
    </source>
</evidence>
<dbReference type="InterPro" id="IPR036736">
    <property type="entry name" value="ACP-like_sf"/>
</dbReference>
<name>A0ABC9QVM8_BACMY</name>
<evidence type="ECO:0000259" key="1">
    <source>
        <dbReference type="PROSITE" id="PS50075"/>
    </source>
</evidence>